<keyword evidence="3 8" id="KW-0540">Nuclease</keyword>
<evidence type="ECO:0000256" key="1">
    <source>
        <dbReference type="ARBA" id="ARBA00001946"/>
    </source>
</evidence>
<evidence type="ECO:0000256" key="3">
    <source>
        <dbReference type="ARBA" id="ARBA00022722"/>
    </source>
</evidence>
<evidence type="ECO:0000256" key="2">
    <source>
        <dbReference type="ARBA" id="ARBA00022649"/>
    </source>
</evidence>
<protein>
    <recommendedName>
        <fullName evidence="8">Ribonuclease VapC</fullName>
        <shortName evidence="8">RNase VapC</shortName>
        <ecNumber evidence="8">3.1.-.-</ecNumber>
    </recommendedName>
    <alternativeName>
        <fullName evidence="8">Toxin VapC</fullName>
    </alternativeName>
</protein>
<proteinExistence type="inferred from homology"/>
<dbReference type="PANTHER" id="PTHR33653">
    <property type="entry name" value="RIBONUCLEASE VAPC2"/>
    <property type="match status" value="1"/>
</dbReference>
<organism evidence="10 11">
    <name type="scientific">Pseudomonas citronellolis</name>
    <dbReference type="NCBI Taxonomy" id="53408"/>
    <lineage>
        <taxon>Bacteria</taxon>
        <taxon>Pseudomonadati</taxon>
        <taxon>Pseudomonadota</taxon>
        <taxon>Gammaproteobacteria</taxon>
        <taxon>Pseudomonadales</taxon>
        <taxon>Pseudomonadaceae</taxon>
        <taxon>Pseudomonas</taxon>
    </lineage>
</organism>
<dbReference type="InterPro" id="IPR022907">
    <property type="entry name" value="VapC_family"/>
</dbReference>
<comment type="cofactor">
    <cofactor evidence="1 8">
        <name>Mg(2+)</name>
        <dbReference type="ChEBI" id="CHEBI:18420"/>
    </cofactor>
</comment>
<dbReference type="EC" id="3.1.-.-" evidence="8"/>
<feature type="binding site" evidence="8">
    <location>
        <position position="7"/>
    </location>
    <ligand>
        <name>Mg(2+)</name>
        <dbReference type="ChEBI" id="CHEBI:18420"/>
    </ligand>
</feature>
<dbReference type="GO" id="GO:0016787">
    <property type="term" value="F:hydrolase activity"/>
    <property type="evidence" value="ECO:0007669"/>
    <property type="project" value="UniProtKB-KW"/>
</dbReference>
<keyword evidence="2 8" id="KW-1277">Toxin-antitoxin system</keyword>
<dbReference type="Pfam" id="PF01850">
    <property type="entry name" value="PIN"/>
    <property type="match status" value="1"/>
</dbReference>
<dbReference type="CDD" id="cd18737">
    <property type="entry name" value="PIN_VapC4-5_FitB-like"/>
    <property type="match status" value="1"/>
</dbReference>
<dbReference type="PANTHER" id="PTHR33653:SF1">
    <property type="entry name" value="RIBONUCLEASE VAPC2"/>
    <property type="match status" value="1"/>
</dbReference>
<feature type="binding site" evidence="8">
    <location>
        <position position="86"/>
    </location>
    <ligand>
        <name>Mg(2+)</name>
        <dbReference type="ChEBI" id="CHEBI:18420"/>
    </ligand>
</feature>
<keyword evidence="5 8" id="KW-0378">Hydrolase</keyword>
<comment type="function">
    <text evidence="8">Toxic component of a toxin-antitoxin (TA) system. An RNase.</text>
</comment>
<dbReference type="EMBL" id="CP015878">
    <property type="protein sequence ID" value="ANI17598.1"/>
    <property type="molecule type" value="Genomic_DNA"/>
</dbReference>
<dbReference type="InterPro" id="IPR050556">
    <property type="entry name" value="Type_II_TA_system_RNase"/>
</dbReference>
<dbReference type="InterPro" id="IPR002716">
    <property type="entry name" value="PIN_dom"/>
</dbReference>
<accession>A0A1A9KJA0</accession>
<evidence type="ECO:0000313" key="11">
    <source>
        <dbReference type="Proteomes" id="UP000077748"/>
    </source>
</evidence>
<sequence length="121" mass="13405">MVKALFDTNILIDYLNGHEQARDELRRYDDPAISIVTWMEVMIGATPATAAATRAFLDSFALVPLDAPVAERAVAVRQALRVKLPDAIIKASAEVQGRLLVTRNTREFPVDDAGVRLPYRL</sequence>
<dbReference type="GO" id="GO:0090729">
    <property type="term" value="F:toxin activity"/>
    <property type="evidence" value="ECO:0007669"/>
    <property type="project" value="UniProtKB-KW"/>
</dbReference>
<feature type="domain" description="PIN" evidence="9">
    <location>
        <begin position="5"/>
        <end position="106"/>
    </location>
</feature>
<dbReference type="AlphaFoldDB" id="A0A1A9KJA0"/>
<dbReference type="HAMAP" id="MF_00265">
    <property type="entry name" value="VapC_Nob1"/>
    <property type="match status" value="1"/>
</dbReference>
<name>A0A1A9KJA0_9PSED</name>
<evidence type="ECO:0000256" key="7">
    <source>
        <dbReference type="ARBA" id="ARBA00038093"/>
    </source>
</evidence>
<keyword evidence="4 8" id="KW-0479">Metal-binding</keyword>
<evidence type="ECO:0000256" key="4">
    <source>
        <dbReference type="ARBA" id="ARBA00022723"/>
    </source>
</evidence>
<keyword evidence="6 8" id="KW-0460">Magnesium</keyword>
<evidence type="ECO:0000259" key="9">
    <source>
        <dbReference type="Pfam" id="PF01850"/>
    </source>
</evidence>
<dbReference type="InterPro" id="IPR029060">
    <property type="entry name" value="PIN-like_dom_sf"/>
</dbReference>
<evidence type="ECO:0000256" key="8">
    <source>
        <dbReference type="HAMAP-Rule" id="MF_00265"/>
    </source>
</evidence>
<dbReference type="RefSeq" id="WP_064584506.1">
    <property type="nucleotide sequence ID" value="NZ_CP015878.1"/>
</dbReference>
<dbReference type="GO" id="GO:0004540">
    <property type="term" value="F:RNA nuclease activity"/>
    <property type="evidence" value="ECO:0007669"/>
    <property type="project" value="InterPro"/>
</dbReference>
<keyword evidence="8" id="KW-0800">Toxin</keyword>
<evidence type="ECO:0000313" key="10">
    <source>
        <dbReference type="EMBL" id="ANI17598.1"/>
    </source>
</evidence>
<dbReference type="SUPFAM" id="SSF88723">
    <property type="entry name" value="PIN domain-like"/>
    <property type="match status" value="1"/>
</dbReference>
<dbReference type="GO" id="GO:0000287">
    <property type="term" value="F:magnesium ion binding"/>
    <property type="evidence" value="ECO:0007669"/>
    <property type="project" value="UniProtKB-UniRule"/>
</dbReference>
<dbReference type="Gene3D" id="3.40.50.1010">
    <property type="entry name" value="5'-nuclease"/>
    <property type="match status" value="1"/>
</dbReference>
<gene>
    <name evidence="8" type="primary">vapC</name>
    <name evidence="10" type="ORF">A9C11_28020</name>
</gene>
<evidence type="ECO:0000256" key="5">
    <source>
        <dbReference type="ARBA" id="ARBA00022801"/>
    </source>
</evidence>
<evidence type="ECO:0000256" key="6">
    <source>
        <dbReference type="ARBA" id="ARBA00022842"/>
    </source>
</evidence>
<comment type="similarity">
    <text evidence="7 8">Belongs to the PINc/VapC protein family.</text>
</comment>
<dbReference type="Proteomes" id="UP000077748">
    <property type="component" value="Chromosome"/>
</dbReference>
<reference evidence="10 11" key="1">
    <citation type="submission" date="2016-05" db="EMBL/GenBank/DDBJ databases">
        <title>Genome Sequence of Pseudomonas citronellolis Strain SJTE-3, an Estrogens and Persistent Organic Pollutants degradation strain.</title>
        <authorList>
            <person name="Liang R."/>
        </authorList>
    </citation>
    <scope>NUCLEOTIDE SEQUENCE [LARGE SCALE GENOMIC DNA]</scope>
    <source>
        <strain evidence="10 11">SJTE-3</strain>
    </source>
</reference>